<dbReference type="EMBL" id="JAULSW010000006">
    <property type="protein sequence ID" value="KAK3378515.1"/>
    <property type="molecule type" value="Genomic_DNA"/>
</dbReference>
<protein>
    <recommendedName>
        <fullName evidence="4">DNA (cytosine-5)-methyltransferase 1 replication foci domain-containing protein</fullName>
    </recommendedName>
</protein>
<evidence type="ECO:0000313" key="2">
    <source>
        <dbReference type="EMBL" id="KAK3378515.1"/>
    </source>
</evidence>
<feature type="compositionally biased region" description="Polar residues" evidence="1">
    <location>
        <begin position="393"/>
        <end position="403"/>
    </location>
</feature>
<evidence type="ECO:0000256" key="1">
    <source>
        <dbReference type="SAM" id="MobiDB-lite"/>
    </source>
</evidence>
<sequence length="633" mass="69811">MAGRKRKTSESTVATFEDVPHRWAKEVSVLRPTPLGLPDNDWPCYVLDDAVIYRKDGHTLANPLLVHLEGPLIVRGKLEVGDDDEHRVNLVKATTKSTYIEISNSSSYSIGYDSLTLWVSGAAGWFEINPSPKYEAMFAEIREAITLYYEILNVYDAYSQACAEKKKKKCKMASLLTLDELFFKYAVAVGDGVLRDEVEARCHKWAKFLIGHFPKEIDLNWEETLFFKWMHQSHPDLKDKIASAAAAVAAQPIPEAEASSANSTDSVSRDSSLPVQSSSKTGNRGRQNSTDQDVKMRDLASGRSRSPQSSFLDKGKSKARIETPIPLPVRYQPANPRPSPVIKESSPAEEVSSDSPVDRLAAVMQVSQEPYKPSELLRVEDMPDQLVRRRAKVTTQNTSSRATASRPPGPSFKDEEEDDHPPSKKHLQPPGRTSGKGASLRLTSGSKKRSAPKFDDEDEVDGRGRGAKALKTGALVSDEDMHDTSSSDEDSVNDEDDDGDDDDDDDDVTGNRAAGIYMPLPKDAVQVVVHAERIPTMSPSGPNGTWTCGEDGCNFVVRAAEDQAAQEQIAAHFRSHEEQAEKVNLALKESRGHLPINYLLDKIQQLGQKAAQKKRGTLNGEPLVAPIKRRLIV</sequence>
<reference evidence="2" key="2">
    <citation type="submission" date="2023-06" db="EMBL/GenBank/DDBJ databases">
        <authorList>
            <consortium name="Lawrence Berkeley National Laboratory"/>
            <person name="Haridas S."/>
            <person name="Hensen N."/>
            <person name="Bonometti L."/>
            <person name="Westerberg I."/>
            <person name="Brannstrom I.O."/>
            <person name="Guillou S."/>
            <person name="Cros-Aarteil S."/>
            <person name="Calhoun S."/>
            <person name="Kuo A."/>
            <person name="Mondo S."/>
            <person name="Pangilinan J."/>
            <person name="Riley R."/>
            <person name="LaButti K."/>
            <person name="Andreopoulos B."/>
            <person name="Lipzen A."/>
            <person name="Chen C."/>
            <person name="Yanf M."/>
            <person name="Daum C."/>
            <person name="Ng V."/>
            <person name="Clum A."/>
            <person name="Steindorff A."/>
            <person name="Ohm R."/>
            <person name="Martin F."/>
            <person name="Silar P."/>
            <person name="Natvig D."/>
            <person name="Lalanne C."/>
            <person name="Gautier V."/>
            <person name="Ament-velasquez S.L."/>
            <person name="Kruys A."/>
            <person name="Hutchinson M.I."/>
            <person name="Powell A.J."/>
            <person name="Barry K."/>
            <person name="Miller A.N."/>
            <person name="Grigoriev I.V."/>
            <person name="Debuchy R."/>
            <person name="Gladieux P."/>
            <person name="Thoren M.H."/>
            <person name="Johannesson H."/>
        </authorList>
    </citation>
    <scope>NUCLEOTIDE SEQUENCE</scope>
    <source>
        <strain evidence="2">CBS 232.78</strain>
    </source>
</reference>
<accession>A0AAE0KMA6</accession>
<evidence type="ECO:0008006" key="4">
    <source>
        <dbReference type="Google" id="ProtNLM"/>
    </source>
</evidence>
<dbReference type="Proteomes" id="UP001285441">
    <property type="component" value="Unassembled WGS sequence"/>
</dbReference>
<proteinExistence type="predicted"/>
<organism evidence="2 3">
    <name type="scientific">Podospora didyma</name>
    <dbReference type="NCBI Taxonomy" id="330526"/>
    <lineage>
        <taxon>Eukaryota</taxon>
        <taxon>Fungi</taxon>
        <taxon>Dikarya</taxon>
        <taxon>Ascomycota</taxon>
        <taxon>Pezizomycotina</taxon>
        <taxon>Sordariomycetes</taxon>
        <taxon>Sordariomycetidae</taxon>
        <taxon>Sordariales</taxon>
        <taxon>Podosporaceae</taxon>
        <taxon>Podospora</taxon>
    </lineage>
</organism>
<keyword evidence="3" id="KW-1185">Reference proteome</keyword>
<feature type="region of interest" description="Disordered" evidence="1">
    <location>
        <begin position="255"/>
        <end position="514"/>
    </location>
</feature>
<feature type="compositionally biased region" description="Acidic residues" evidence="1">
    <location>
        <begin position="477"/>
        <end position="508"/>
    </location>
</feature>
<feature type="compositionally biased region" description="Polar residues" evidence="1">
    <location>
        <begin position="259"/>
        <end position="291"/>
    </location>
</feature>
<comment type="caution">
    <text evidence="2">The sequence shown here is derived from an EMBL/GenBank/DDBJ whole genome shotgun (WGS) entry which is preliminary data.</text>
</comment>
<dbReference type="AlphaFoldDB" id="A0AAE0KMA6"/>
<reference evidence="2" key="1">
    <citation type="journal article" date="2023" name="Mol. Phylogenet. Evol.">
        <title>Genome-scale phylogeny and comparative genomics of the fungal order Sordariales.</title>
        <authorList>
            <person name="Hensen N."/>
            <person name="Bonometti L."/>
            <person name="Westerberg I."/>
            <person name="Brannstrom I.O."/>
            <person name="Guillou S."/>
            <person name="Cros-Aarteil S."/>
            <person name="Calhoun S."/>
            <person name="Haridas S."/>
            <person name="Kuo A."/>
            <person name="Mondo S."/>
            <person name="Pangilinan J."/>
            <person name="Riley R."/>
            <person name="LaButti K."/>
            <person name="Andreopoulos B."/>
            <person name="Lipzen A."/>
            <person name="Chen C."/>
            <person name="Yan M."/>
            <person name="Daum C."/>
            <person name="Ng V."/>
            <person name="Clum A."/>
            <person name="Steindorff A."/>
            <person name="Ohm R.A."/>
            <person name="Martin F."/>
            <person name="Silar P."/>
            <person name="Natvig D.O."/>
            <person name="Lalanne C."/>
            <person name="Gautier V."/>
            <person name="Ament-Velasquez S.L."/>
            <person name="Kruys A."/>
            <person name="Hutchinson M.I."/>
            <person name="Powell A.J."/>
            <person name="Barry K."/>
            <person name="Miller A.N."/>
            <person name="Grigoriev I.V."/>
            <person name="Debuchy R."/>
            <person name="Gladieux P."/>
            <person name="Hiltunen Thoren M."/>
            <person name="Johannesson H."/>
        </authorList>
    </citation>
    <scope>NUCLEOTIDE SEQUENCE</scope>
    <source>
        <strain evidence="2">CBS 232.78</strain>
    </source>
</reference>
<evidence type="ECO:0000313" key="3">
    <source>
        <dbReference type="Proteomes" id="UP001285441"/>
    </source>
</evidence>
<gene>
    <name evidence="2" type="ORF">B0H63DRAFT_525738</name>
</gene>
<name>A0AAE0KMA6_9PEZI</name>